<evidence type="ECO:0000313" key="9">
    <source>
        <dbReference type="Proteomes" id="UP000245060"/>
    </source>
</evidence>
<evidence type="ECO:0000256" key="4">
    <source>
        <dbReference type="ARBA" id="ARBA00022692"/>
    </source>
</evidence>
<comment type="subcellular location">
    <subcellularLocation>
        <location evidence="1">Cell membrane</location>
    </subcellularLocation>
</comment>
<evidence type="ECO:0000256" key="2">
    <source>
        <dbReference type="ARBA" id="ARBA00007531"/>
    </source>
</evidence>
<keyword evidence="5 7" id="KW-1133">Transmembrane helix</keyword>
<keyword evidence="4 7" id="KW-0812">Transmembrane</keyword>
<dbReference type="Gene3D" id="2.60.40.2880">
    <property type="entry name" value="MmpS1-5, C-terminal soluble domain"/>
    <property type="match status" value="1"/>
</dbReference>
<proteinExistence type="inferred from homology"/>
<evidence type="ECO:0000313" key="8">
    <source>
        <dbReference type="EMBL" id="GBG36601.1"/>
    </source>
</evidence>
<accession>A0ABQ0NIB4</accession>
<evidence type="ECO:0000256" key="3">
    <source>
        <dbReference type="ARBA" id="ARBA00022475"/>
    </source>
</evidence>
<dbReference type="Pfam" id="PF05423">
    <property type="entry name" value="Mycobact_memb"/>
    <property type="match status" value="1"/>
</dbReference>
<keyword evidence="6 7" id="KW-0472">Membrane</keyword>
<evidence type="ECO:0000256" key="7">
    <source>
        <dbReference type="SAM" id="Phobius"/>
    </source>
</evidence>
<feature type="transmembrane region" description="Helical" evidence="7">
    <location>
        <begin position="12"/>
        <end position="30"/>
    </location>
</feature>
<organism evidence="8 9">
    <name type="scientific">Mycobacterium montefiorense</name>
    <dbReference type="NCBI Taxonomy" id="154654"/>
    <lineage>
        <taxon>Bacteria</taxon>
        <taxon>Bacillati</taxon>
        <taxon>Actinomycetota</taxon>
        <taxon>Actinomycetes</taxon>
        <taxon>Mycobacteriales</taxon>
        <taxon>Mycobacteriaceae</taxon>
        <taxon>Mycobacterium</taxon>
        <taxon>Mycobacterium simiae complex</taxon>
    </lineage>
</organism>
<dbReference type="InterPro" id="IPR008693">
    <property type="entry name" value="MmpS"/>
</dbReference>
<reference evidence="9" key="1">
    <citation type="submission" date="2018-04" db="EMBL/GenBank/DDBJ databases">
        <title>Draft genome sequence of Mycobacterium montefiorense isolated from Japanese black salamander.</title>
        <authorList>
            <person name="Fukano H."/>
            <person name="Yoshida M."/>
            <person name="Shimizu A."/>
            <person name="Iwao H."/>
            <person name="Kurata O."/>
            <person name="Katayama Y."/>
            <person name="Omatsu T."/>
            <person name="Mizutani T."/>
            <person name="Wada S."/>
            <person name="Hoshino Y."/>
        </authorList>
    </citation>
    <scope>NUCLEOTIDE SEQUENCE [LARGE SCALE GENOMIC DNA]</scope>
    <source>
        <strain evidence="9">BS</strain>
    </source>
</reference>
<sequence>MGGTRLLTLLKRAWVPLVVVAALIIGGVAVDRLNGVFPGPGLPKPDPRDATPPYAAKTAVYEIFGPPGTTGVVNWMDAESLPQKANFTALPWSTTIVAEMPGIFAYVVAQGDSSSIGCRITVDGKLVDQQQVVNTRDAQVSCLDKSA</sequence>
<evidence type="ECO:0000256" key="6">
    <source>
        <dbReference type="ARBA" id="ARBA00023136"/>
    </source>
</evidence>
<dbReference type="EMBL" id="BFCH01000007">
    <property type="protein sequence ID" value="GBG36601.1"/>
    <property type="molecule type" value="Genomic_DNA"/>
</dbReference>
<gene>
    <name evidence="8" type="primary">mmpS6_3</name>
    <name evidence="8" type="ORF">MmonteBS_09730</name>
</gene>
<protein>
    <submittedName>
        <fullName evidence="8">Membrane protein</fullName>
    </submittedName>
</protein>
<evidence type="ECO:0000256" key="5">
    <source>
        <dbReference type="ARBA" id="ARBA00022989"/>
    </source>
</evidence>
<comment type="caution">
    <text evidence="8">The sequence shown here is derived from an EMBL/GenBank/DDBJ whole genome shotgun (WGS) entry which is preliminary data.</text>
</comment>
<name>A0ABQ0NIB4_9MYCO</name>
<evidence type="ECO:0000256" key="1">
    <source>
        <dbReference type="ARBA" id="ARBA00004236"/>
    </source>
</evidence>
<comment type="similarity">
    <text evidence="2">Belongs to the MmpS family.</text>
</comment>
<keyword evidence="3" id="KW-1003">Cell membrane</keyword>
<dbReference type="Proteomes" id="UP000245060">
    <property type="component" value="Unassembled WGS sequence"/>
</dbReference>
<dbReference type="InterPro" id="IPR038468">
    <property type="entry name" value="MmpS_C"/>
</dbReference>
<keyword evidence="9" id="KW-1185">Reference proteome</keyword>